<protein>
    <submittedName>
        <fullName evidence="1">Uncharacterized protein</fullName>
    </submittedName>
</protein>
<name>A0A371PMZ1_9BACL</name>
<evidence type="ECO:0000313" key="2">
    <source>
        <dbReference type="Proteomes" id="UP000261905"/>
    </source>
</evidence>
<accession>A0A371PMZ1</accession>
<dbReference type="Proteomes" id="UP000261905">
    <property type="component" value="Unassembled WGS sequence"/>
</dbReference>
<reference evidence="1 2" key="1">
    <citation type="submission" date="2018-08" db="EMBL/GenBank/DDBJ databases">
        <title>Paenibacillus sp. M4BSY-1, whole genome shotgun sequence.</title>
        <authorList>
            <person name="Tuo L."/>
        </authorList>
    </citation>
    <scope>NUCLEOTIDE SEQUENCE [LARGE SCALE GENOMIC DNA]</scope>
    <source>
        <strain evidence="1 2">M4BSY-1</strain>
    </source>
</reference>
<sequence>MFDPTIFDNLKVAFENELYDLDNLDRMIDITGRRDMLDMAVMSREFSLSFRLAGSGDGVTAELMLDTSLRDLSAEILELKGEKAACGLAIRFHTLVEANDLEVRCREIERCIVDIWMPEEGPVQTLSRVFGEESERYRNQVELRFRRRIGEEQMDDIPELIEHAVRTLEALA</sequence>
<dbReference type="AlphaFoldDB" id="A0A371PMZ1"/>
<dbReference type="EMBL" id="QUBQ01000001">
    <property type="protein sequence ID" value="REK77531.1"/>
    <property type="molecule type" value="Genomic_DNA"/>
</dbReference>
<dbReference type="RefSeq" id="WP_116045191.1">
    <property type="nucleotide sequence ID" value="NZ_QUBQ01000001.1"/>
</dbReference>
<organism evidence="1 2">
    <name type="scientific">Paenibacillus paeoniae</name>
    <dbReference type="NCBI Taxonomy" id="2292705"/>
    <lineage>
        <taxon>Bacteria</taxon>
        <taxon>Bacillati</taxon>
        <taxon>Bacillota</taxon>
        <taxon>Bacilli</taxon>
        <taxon>Bacillales</taxon>
        <taxon>Paenibacillaceae</taxon>
        <taxon>Paenibacillus</taxon>
    </lineage>
</organism>
<comment type="caution">
    <text evidence="1">The sequence shown here is derived from an EMBL/GenBank/DDBJ whole genome shotgun (WGS) entry which is preliminary data.</text>
</comment>
<dbReference type="OrthoDB" id="2964978at2"/>
<evidence type="ECO:0000313" key="1">
    <source>
        <dbReference type="EMBL" id="REK77531.1"/>
    </source>
</evidence>
<proteinExistence type="predicted"/>
<gene>
    <name evidence="1" type="ORF">DX130_11210</name>
</gene>
<keyword evidence="2" id="KW-1185">Reference proteome</keyword>